<dbReference type="STRING" id="5599.A0A177DQL0"/>
<dbReference type="AlphaFoldDB" id="A0A177DQL0"/>
<dbReference type="EMBL" id="KV441476">
    <property type="protein sequence ID" value="OAG21806.1"/>
    <property type="molecule type" value="Genomic_DNA"/>
</dbReference>
<gene>
    <name evidence="2" type="ORF">CC77DRAFT_933112</name>
</gene>
<dbReference type="Proteomes" id="UP000077248">
    <property type="component" value="Unassembled WGS sequence"/>
</dbReference>
<dbReference type="InterPro" id="IPR010730">
    <property type="entry name" value="HET"/>
</dbReference>
<reference evidence="2 3" key="1">
    <citation type="submission" date="2016-05" db="EMBL/GenBank/DDBJ databases">
        <title>Comparative analysis of secretome profiles of manganese(II)-oxidizing ascomycete fungi.</title>
        <authorList>
            <consortium name="DOE Joint Genome Institute"/>
            <person name="Zeiner C.A."/>
            <person name="Purvine S.O."/>
            <person name="Zink E.M."/>
            <person name="Wu S."/>
            <person name="Pasa-Tolic L."/>
            <person name="Chaput D.L."/>
            <person name="Haridas S."/>
            <person name="Grigoriev I.V."/>
            <person name="Santelli C.M."/>
            <person name="Hansel C.M."/>
        </authorList>
    </citation>
    <scope>NUCLEOTIDE SEQUENCE [LARGE SCALE GENOMIC DNA]</scope>
    <source>
        <strain evidence="2 3">SRC1lrK2f</strain>
    </source>
</reference>
<feature type="domain" description="Heterokaryon incompatibility" evidence="1">
    <location>
        <begin position="61"/>
        <end position="203"/>
    </location>
</feature>
<dbReference type="PANTHER" id="PTHR24148:SF73">
    <property type="entry name" value="HET DOMAIN PROTEIN (AFU_ORTHOLOGUE AFUA_8G01020)"/>
    <property type="match status" value="1"/>
</dbReference>
<evidence type="ECO:0000259" key="1">
    <source>
        <dbReference type="Pfam" id="PF06985"/>
    </source>
</evidence>
<proteinExistence type="predicted"/>
<dbReference type="KEGG" id="aalt:CC77DRAFT_933112"/>
<dbReference type="PANTHER" id="PTHR24148">
    <property type="entry name" value="ANKYRIN REPEAT DOMAIN-CONTAINING PROTEIN 39 HOMOLOG-RELATED"/>
    <property type="match status" value="1"/>
</dbReference>
<protein>
    <submittedName>
        <fullName evidence="2">HET-domain-containing protein</fullName>
    </submittedName>
</protein>
<feature type="non-terminal residue" evidence="2">
    <location>
        <position position="204"/>
    </location>
</feature>
<dbReference type="Pfam" id="PF06985">
    <property type="entry name" value="HET"/>
    <property type="match status" value="1"/>
</dbReference>
<dbReference type="VEuPathDB" id="FungiDB:CC77DRAFT_933112"/>
<dbReference type="OMA" id="ECTIENA"/>
<organism evidence="2 3">
    <name type="scientific">Alternaria alternata</name>
    <name type="common">Alternaria rot fungus</name>
    <name type="synonym">Torula alternata</name>
    <dbReference type="NCBI Taxonomy" id="5599"/>
    <lineage>
        <taxon>Eukaryota</taxon>
        <taxon>Fungi</taxon>
        <taxon>Dikarya</taxon>
        <taxon>Ascomycota</taxon>
        <taxon>Pezizomycotina</taxon>
        <taxon>Dothideomycetes</taxon>
        <taxon>Pleosporomycetidae</taxon>
        <taxon>Pleosporales</taxon>
        <taxon>Pleosporineae</taxon>
        <taxon>Pleosporaceae</taxon>
        <taxon>Alternaria</taxon>
        <taxon>Alternaria sect. Alternaria</taxon>
        <taxon>Alternaria alternata complex</taxon>
    </lineage>
</organism>
<dbReference type="InterPro" id="IPR052895">
    <property type="entry name" value="HetReg/Transcr_Mod"/>
</dbReference>
<accession>A0A177DQL0</accession>
<dbReference type="GeneID" id="29119889"/>
<sequence length="204" mass="23994">MQYEPLEKTKNDIRVLRFLDPLRPISAEDSIECTIENATTEGLRNQAHKQVSDTRFAWGDFEALSYTWGDVRDVKSIILNGVRKDVSKNLESALRALRDLQETRLGMHYWVDSLCINQEDEEERNEQVKRMRGIYRRARAVVVWLGQEESTDKIAVQTMWHLCRNPCIENTLELPKDLRLDGWPALFAFAQKPYWNRAWIIQEL</sequence>
<evidence type="ECO:0000313" key="3">
    <source>
        <dbReference type="Proteomes" id="UP000077248"/>
    </source>
</evidence>
<keyword evidence="3" id="KW-1185">Reference proteome</keyword>
<name>A0A177DQL0_ALTAL</name>
<evidence type="ECO:0000313" key="2">
    <source>
        <dbReference type="EMBL" id="OAG21806.1"/>
    </source>
</evidence>
<dbReference type="RefSeq" id="XP_018387227.1">
    <property type="nucleotide sequence ID" value="XM_018534295.1"/>
</dbReference>